<gene>
    <name evidence="2" type="ORF">LCGC14_2782240</name>
</gene>
<sequence length="328" mass="35058">MNIQLLSDKILVKIEDSEVKSHSGVIISKANEPNDIKTGTVVAVGNGKIVDGDEPLPMEIKVNDVIWYQYGTKVVAGVTPGKGGGEVLGVPVFNTVMQAMQETEANATVLFVPPKFMYKAAYEAIMSEIPLAITIAEGVPVHDMLKLHYLAKEKGCRLIGPNSFGVISPGKAKAGFMEHRIFMPGNIGIMSRSATNCYETVFFMKQKGIGQSTCIGVGGDMIPGSVFVDMLPFFENDPDTEVIVMIGEIGGSEEELAAVYIKEHITKPVVALIAGKNVPEDTSMGHAGAIVSPDGEGSAEKKEAELRDAGVHIAEGTEDLVEILLRLL</sequence>
<dbReference type="Gene3D" id="3.40.50.261">
    <property type="entry name" value="Succinyl-CoA synthetase domains"/>
    <property type="match status" value="1"/>
</dbReference>
<dbReference type="SMART" id="SM00883">
    <property type="entry name" value="Cpn10"/>
    <property type="match status" value="1"/>
</dbReference>
<reference evidence="2" key="1">
    <citation type="journal article" date="2015" name="Nature">
        <title>Complex archaea that bridge the gap between prokaryotes and eukaryotes.</title>
        <authorList>
            <person name="Spang A."/>
            <person name="Saw J.H."/>
            <person name="Jorgensen S.L."/>
            <person name="Zaremba-Niedzwiedzka K."/>
            <person name="Martijn J."/>
            <person name="Lind A.E."/>
            <person name="van Eijk R."/>
            <person name="Schleper C."/>
            <person name="Guy L."/>
            <person name="Ettema T.J."/>
        </authorList>
    </citation>
    <scope>NUCLEOTIDE SEQUENCE</scope>
</reference>
<dbReference type="GO" id="GO:0004775">
    <property type="term" value="F:succinate-CoA ligase (ADP-forming) activity"/>
    <property type="evidence" value="ECO:0007669"/>
    <property type="project" value="TreeGrafter"/>
</dbReference>
<dbReference type="GO" id="GO:0004776">
    <property type="term" value="F:succinate-CoA ligase (GDP-forming) activity"/>
    <property type="evidence" value="ECO:0007669"/>
    <property type="project" value="TreeGrafter"/>
</dbReference>
<dbReference type="PANTHER" id="PTHR11117">
    <property type="entry name" value="SUCCINYL-COA LIGASE SUBUNIT ALPHA"/>
    <property type="match status" value="1"/>
</dbReference>
<protein>
    <recommendedName>
        <fullName evidence="1">CoA-binding domain-containing protein</fullName>
    </recommendedName>
</protein>
<dbReference type="Gene3D" id="3.40.50.720">
    <property type="entry name" value="NAD(P)-binding Rossmann-like Domain"/>
    <property type="match status" value="1"/>
</dbReference>
<dbReference type="Pfam" id="PF00549">
    <property type="entry name" value="Ligase_CoA"/>
    <property type="match status" value="1"/>
</dbReference>
<comment type="caution">
    <text evidence="2">The sequence shown here is derived from an EMBL/GenBank/DDBJ whole genome shotgun (WGS) entry which is preliminary data.</text>
</comment>
<dbReference type="SUPFAM" id="SSF50129">
    <property type="entry name" value="GroES-like"/>
    <property type="match status" value="1"/>
</dbReference>
<dbReference type="CDD" id="cd00320">
    <property type="entry name" value="cpn10"/>
    <property type="match status" value="1"/>
</dbReference>
<dbReference type="SMART" id="SM00881">
    <property type="entry name" value="CoA_binding"/>
    <property type="match status" value="1"/>
</dbReference>
<dbReference type="InterPro" id="IPR005811">
    <property type="entry name" value="SUCC_ACL_C"/>
</dbReference>
<dbReference type="PANTHER" id="PTHR11117:SF2">
    <property type="entry name" value="SUCCINATE--COA LIGASE [ADP_GDP-FORMING] SUBUNIT ALPHA, MITOCHONDRIAL"/>
    <property type="match status" value="1"/>
</dbReference>
<dbReference type="AlphaFoldDB" id="A0A0F8YSY5"/>
<dbReference type="InterPro" id="IPR036291">
    <property type="entry name" value="NAD(P)-bd_dom_sf"/>
</dbReference>
<feature type="non-terminal residue" evidence="2">
    <location>
        <position position="328"/>
    </location>
</feature>
<dbReference type="Pfam" id="PF02629">
    <property type="entry name" value="CoA_binding"/>
    <property type="match status" value="1"/>
</dbReference>
<feature type="domain" description="CoA-binding" evidence="1">
    <location>
        <begin position="52"/>
        <end position="139"/>
    </location>
</feature>
<dbReference type="InterPro" id="IPR020818">
    <property type="entry name" value="Chaperonin_GroES"/>
</dbReference>
<dbReference type="EMBL" id="LAZR01051727">
    <property type="protein sequence ID" value="KKK84547.1"/>
    <property type="molecule type" value="Genomic_DNA"/>
</dbReference>
<dbReference type="GO" id="GO:0009361">
    <property type="term" value="C:succinate-CoA ligase complex (ADP-forming)"/>
    <property type="evidence" value="ECO:0007669"/>
    <property type="project" value="TreeGrafter"/>
</dbReference>
<proteinExistence type="predicted"/>
<accession>A0A0F8YSY5</accession>
<dbReference type="SUPFAM" id="SSF51735">
    <property type="entry name" value="NAD(P)-binding Rossmann-fold domains"/>
    <property type="match status" value="1"/>
</dbReference>
<dbReference type="InterPro" id="IPR011032">
    <property type="entry name" value="GroES-like_sf"/>
</dbReference>
<dbReference type="SUPFAM" id="SSF52210">
    <property type="entry name" value="Succinyl-CoA synthetase domains"/>
    <property type="match status" value="1"/>
</dbReference>
<dbReference type="InterPro" id="IPR003781">
    <property type="entry name" value="CoA-bd"/>
</dbReference>
<dbReference type="InterPro" id="IPR016102">
    <property type="entry name" value="Succinyl-CoA_synth-like"/>
</dbReference>
<dbReference type="GO" id="GO:0005524">
    <property type="term" value="F:ATP binding"/>
    <property type="evidence" value="ECO:0007669"/>
    <property type="project" value="InterPro"/>
</dbReference>
<dbReference type="PRINTS" id="PR01798">
    <property type="entry name" value="SCOASYNTHASE"/>
</dbReference>
<evidence type="ECO:0000313" key="2">
    <source>
        <dbReference type="EMBL" id="KKK84547.1"/>
    </source>
</evidence>
<name>A0A0F8YSY5_9ZZZZ</name>
<dbReference type="GO" id="GO:0044183">
    <property type="term" value="F:protein folding chaperone"/>
    <property type="evidence" value="ECO:0007669"/>
    <property type="project" value="InterPro"/>
</dbReference>
<evidence type="ECO:0000259" key="1">
    <source>
        <dbReference type="SMART" id="SM00881"/>
    </source>
</evidence>
<organism evidence="2">
    <name type="scientific">marine sediment metagenome</name>
    <dbReference type="NCBI Taxonomy" id="412755"/>
    <lineage>
        <taxon>unclassified sequences</taxon>
        <taxon>metagenomes</taxon>
        <taxon>ecological metagenomes</taxon>
    </lineage>
</organism>
<dbReference type="GO" id="GO:0006099">
    <property type="term" value="P:tricarboxylic acid cycle"/>
    <property type="evidence" value="ECO:0007669"/>
    <property type="project" value="TreeGrafter"/>
</dbReference>